<evidence type="ECO:0000256" key="1">
    <source>
        <dbReference type="ARBA" id="ARBA00022679"/>
    </source>
</evidence>
<feature type="domain" description="N-acetyltransferase" evidence="3">
    <location>
        <begin position="48"/>
        <end position="241"/>
    </location>
</feature>
<dbReference type="PANTHER" id="PTHR43877:SF2">
    <property type="entry name" value="AMINOALKYLPHOSPHONATE N-ACETYLTRANSFERASE-RELATED"/>
    <property type="match status" value="1"/>
</dbReference>
<evidence type="ECO:0000313" key="5">
    <source>
        <dbReference type="Proteomes" id="UP000660262"/>
    </source>
</evidence>
<evidence type="ECO:0000259" key="3">
    <source>
        <dbReference type="PROSITE" id="PS51186"/>
    </source>
</evidence>
<dbReference type="SUPFAM" id="SSF55729">
    <property type="entry name" value="Acyl-CoA N-acyltransferases (Nat)"/>
    <property type="match status" value="1"/>
</dbReference>
<evidence type="ECO:0000256" key="2">
    <source>
        <dbReference type="ARBA" id="ARBA00023315"/>
    </source>
</evidence>
<dbReference type="EMBL" id="BNJQ01000017">
    <property type="protein sequence ID" value="GHP07550.1"/>
    <property type="molecule type" value="Genomic_DNA"/>
</dbReference>
<accession>A0A830HP30</accession>
<protein>
    <recommendedName>
        <fullName evidence="3">N-acetyltransferase domain-containing protein</fullName>
    </recommendedName>
</protein>
<proteinExistence type="predicted"/>
<dbReference type="Pfam" id="PF00583">
    <property type="entry name" value="Acetyltransf_1"/>
    <property type="match status" value="1"/>
</dbReference>
<keyword evidence="2" id="KW-0012">Acyltransferase</keyword>
<dbReference type="InterPro" id="IPR050832">
    <property type="entry name" value="Bact_Acetyltransf"/>
</dbReference>
<dbReference type="PANTHER" id="PTHR43877">
    <property type="entry name" value="AMINOALKYLPHOSPHONATE N-ACETYLTRANSFERASE-RELATED-RELATED"/>
    <property type="match status" value="1"/>
</dbReference>
<dbReference type="InterPro" id="IPR000182">
    <property type="entry name" value="GNAT_dom"/>
</dbReference>
<dbReference type="InterPro" id="IPR016181">
    <property type="entry name" value="Acyl_CoA_acyltransferase"/>
</dbReference>
<dbReference type="AlphaFoldDB" id="A0A830HP30"/>
<gene>
    <name evidence="4" type="ORF">PPROV_000629200</name>
</gene>
<reference evidence="4" key="1">
    <citation type="submission" date="2020-10" db="EMBL/GenBank/DDBJ databases">
        <title>Unveiling of a novel bifunctional photoreceptor, Dualchrome1, isolated from a cosmopolitan green alga.</title>
        <authorList>
            <person name="Suzuki S."/>
            <person name="Kawachi M."/>
        </authorList>
    </citation>
    <scope>NUCLEOTIDE SEQUENCE</scope>
    <source>
        <strain evidence="4">NIES 2893</strain>
    </source>
</reference>
<organism evidence="4 5">
    <name type="scientific">Pycnococcus provasolii</name>
    <dbReference type="NCBI Taxonomy" id="41880"/>
    <lineage>
        <taxon>Eukaryota</taxon>
        <taxon>Viridiplantae</taxon>
        <taxon>Chlorophyta</taxon>
        <taxon>Pseudoscourfieldiophyceae</taxon>
        <taxon>Pseudoscourfieldiales</taxon>
        <taxon>Pycnococcaceae</taxon>
        <taxon>Pycnococcus</taxon>
    </lineage>
</organism>
<dbReference type="GO" id="GO:0016747">
    <property type="term" value="F:acyltransferase activity, transferring groups other than amino-acyl groups"/>
    <property type="evidence" value="ECO:0007669"/>
    <property type="project" value="InterPro"/>
</dbReference>
<dbReference type="Proteomes" id="UP000660262">
    <property type="component" value="Unassembled WGS sequence"/>
</dbReference>
<dbReference type="CDD" id="cd04301">
    <property type="entry name" value="NAT_SF"/>
    <property type="match status" value="1"/>
</dbReference>
<keyword evidence="5" id="KW-1185">Reference proteome</keyword>
<evidence type="ECO:0000313" key="4">
    <source>
        <dbReference type="EMBL" id="GHP07550.1"/>
    </source>
</evidence>
<name>A0A830HP30_9CHLO</name>
<dbReference type="Gene3D" id="3.40.630.30">
    <property type="match status" value="1"/>
</dbReference>
<dbReference type="OrthoDB" id="568204at2759"/>
<dbReference type="PROSITE" id="PS51186">
    <property type="entry name" value="GNAT"/>
    <property type="match status" value="1"/>
</dbReference>
<comment type="caution">
    <text evidence="4">The sequence shown here is derived from an EMBL/GenBank/DDBJ whole genome shotgun (WGS) entry which is preliminary data.</text>
</comment>
<keyword evidence="1" id="KW-0808">Transferase</keyword>
<sequence length="296" mass="31659">MAALHASSCACGVRHNHRHLRSRCLSRSSPSLRCAAFGSRGAASGSSSSVRPARQGEVQAIAALFVAEFFFKGKPDQYDGSEVRALVQAQAADMRKRYFGSRYDAALLVVEDEDGEIVACGGVSVTPRDADGVFAFGVDAPTPTNGGSTAPVIANVAVASSARRRGYGKKIMAALEDQCREWQSPESWLLVELRNGKAQSLYRKLGYVSTKLVRAVAFELGSDGKVVGGEPRTLYMRKVLNPLLGLVLNRDPFTPTNLALGVVVAVAYASGATLSTDDLYQWLVENIDINKIGSTN</sequence>